<dbReference type="InterPro" id="IPR018303">
    <property type="entry name" value="ATPase_P-typ_P_site"/>
</dbReference>
<protein>
    <submittedName>
        <fullName evidence="11">HAD-IC family P-type ATPase</fullName>
    </submittedName>
</protein>
<dbReference type="CDD" id="cd02089">
    <property type="entry name" value="P-type_ATPase_Ca_prok"/>
    <property type="match status" value="1"/>
</dbReference>
<dbReference type="InterPro" id="IPR001757">
    <property type="entry name" value="P_typ_ATPase"/>
</dbReference>
<dbReference type="FunFam" id="3.40.50.1000:FF:000028">
    <property type="entry name" value="Calcium-transporting P-type ATPase, putative"/>
    <property type="match status" value="1"/>
</dbReference>
<dbReference type="InterPro" id="IPR004014">
    <property type="entry name" value="ATPase_P-typ_cation-transptr_N"/>
</dbReference>
<proteinExistence type="inferred from homology"/>
<dbReference type="NCBIfam" id="TIGR01494">
    <property type="entry name" value="ATPase_P-type"/>
    <property type="match status" value="2"/>
</dbReference>
<evidence type="ECO:0000256" key="6">
    <source>
        <dbReference type="ARBA" id="ARBA00022967"/>
    </source>
</evidence>
<dbReference type="Gene3D" id="3.40.50.1000">
    <property type="entry name" value="HAD superfamily/HAD-like"/>
    <property type="match status" value="1"/>
</dbReference>
<feature type="transmembrane region" description="Helical" evidence="9">
    <location>
        <begin position="766"/>
        <end position="783"/>
    </location>
</feature>
<dbReference type="PRINTS" id="PR00120">
    <property type="entry name" value="HATPASE"/>
</dbReference>
<dbReference type="Pfam" id="PF00122">
    <property type="entry name" value="E1-E2_ATPase"/>
    <property type="match status" value="1"/>
</dbReference>
<dbReference type="SFLD" id="SFLDS00003">
    <property type="entry name" value="Haloacid_Dehalogenase"/>
    <property type="match status" value="1"/>
</dbReference>
<dbReference type="Proteomes" id="UP000434036">
    <property type="component" value="Unassembled WGS sequence"/>
</dbReference>
<comment type="subcellular location">
    <subcellularLocation>
        <location evidence="1">Membrane</location>
        <topology evidence="1">Multi-pass membrane protein</topology>
    </subcellularLocation>
</comment>
<keyword evidence="5" id="KW-0067">ATP-binding</keyword>
<dbReference type="AlphaFoldDB" id="A0A6N8U4J0"/>
<keyword evidence="6" id="KW-1278">Translocase</keyword>
<dbReference type="GO" id="GO:0016887">
    <property type="term" value="F:ATP hydrolysis activity"/>
    <property type="evidence" value="ECO:0007669"/>
    <property type="project" value="InterPro"/>
</dbReference>
<organism evidence="11 12">
    <name type="scientific">Copranaerobaculum intestinale</name>
    <dbReference type="NCBI Taxonomy" id="2692629"/>
    <lineage>
        <taxon>Bacteria</taxon>
        <taxon>Bacillati</taxon>
        <taxon>Bacillota</taxon>
        <taxon>Erysipelotrichia</taxon>
        <taxon>Erysipelotrichales</taxon>
        <taxon>Erysipelotrichaceae</taxon>
        <taxon>Copranaerobaculum</taxon>
    </lineage>
</organism>
<dbReference type="Pfam" id="PF13246">
    <property type="entry name" value="Cation_ATPase"/>
    <property type="match status" value="1"/>
</dbReference>
<sequence length="864" mass="94842">MNWYQMDEEQILEELKTSRCGLNEHEVKIRQEQYGSNTLKEGKVKSPLMIFLSQFKDLLVIILIVAAFVSFISGEKESTIVILAVITMNAVLGTIQEIKAQKSLDSLKQLSLPKARVLRDNQKVEIDSRGITVGDILLVEAGDVVGADGRIIDSFSLQINESSLTGEALSVDKMSASINEECALGDQKNMAFSSGLVTYGRGSILVTEIGMNTQIGKIARMLDETKERKSPLQRNLDDFSKKLSVMILVICLAVFGLSIMQGTQLLDALMFAVALAVAAIPEALASIVTIVLAIGTQRMAKEHAIMKQISAVESLGSVSVICSDKTGTLTQNKMTVMQVYFDESLHEPLELDENRPLDRMIMLGFVLCNDAQISGGQKLGDPTEIAFLDLLAKYKIGELSTRDKYPRIAENPFDSERKLMSTLHRIDEKNMILCKGAPDELIMRCTSIQREDGIHPITEADKESILNQNHAFAKAGFRVLGFACRLFDKDDLELKDEQEFTFLGLASLMDPPREESTQAVADCFRAGIKPIMITGDHKITAVSIARQIGIYHDGDLCFSGEEITKMSDAELSEKLPQISVYARVAPEHKIRIVDAWQSRGNIVAMTGDGVNDAPALKQADIGIAMGITGTQVSKDAAKMILTDDNFATIIKAVATGRTIFTNIRNAILYLLSGNLSGIICVLAASLLMLKVPFFPVHLLFINLITDSLPAIAIGMEKVKHDILSDAPRDMKEGILNGPMMRQIGFEGIVIAAATMTAYFIGLKTSYPAGATMAFATLCLARLLHGFNCRSRESLKRIGFFSNPYSILAFLVGFAFLNIILLVPSLHSWFSVTTISMEQLFMIYGLALLPTILIQIVKMLQDPKG</sequence>
<keyword evidence="4" id="KW-0547">Nucleotide-binding</keyword>
<dbReference type="SUPFAM" id="SSF81653">
    <property type="entry name" value="Calcium ATPase, transduction domain A"/>
    <property type="match status" value="1"/>
</dbReference>
<dbReference type="RefSeq" id="WP_160624527.1">
    <property type="nucleotide sequence ID" value="NZ_WUUQ01000001.1"/>
</dbReference>
<evidence type="ECO:0000256" key="4">
    <source>
        <dbReference type="ARBA" id="ARBA00022741"/>
    </source>
</evidence>
<dbReference type="SUPFAM" id="SSF81665">
    <property type="entry name" value="Calcium ATPase, transmembrane domain M"/>
    <property type="match status" value="1"/>
</dbReference>
<feature type="transmembrane region" description="Helical" evidence="9">
    <location>
        <begin position="243"/>
        <end position="262"/>
    </location>
</feature>
<dbReference type="InterPro" id="IPR036412">
    <property type="entry name" value="HAD-like_sf"/>
</dbReference>
<dbReference type="Pfam" id="PF00689">
    <property type="entry name" value="Cation_ATPase_C"/>
    <property type="match status" value="1"/>
</dbReference>
<evidence type="ECO:0000256" key="9">
    <source>
        <dbReference type="SAM" id="Phobius"/>
    </source>
</evidence>
<feature type="transmembrane region" description="Helical" evidence="9">
    <location>
        <begin position="743"/>
        <end position="760"/>
    </location>
</feature>
<dbReference type="PRINTS" id="PR00119">
    <property type="entry name" value="CATATPASE"/>
</dbReference>
<dbReference type="PANTHER" id="PTHR42861">
    <property type="entry name" value="CALCIUM-TRANSPORTING ATPASE"/>
    <property type="match status" value="1"/>
</dbReference>
<evidence type="ECO:0000256" key="5">
    <source>
        <dbReference type="ARBA" id="ARBA00022840"/>
    </source>
</evidence>
<evidence type="ECO:0000259" key="10">
    <source>
        <dbReference type="SMART" id="SM00831"/>
    </source>
</evidence>
<keyword evidence="8 9" id="KW-0472">Membrane</keyword>
<dbReference type="InterPro" id="IPR023298">
    <property type="entry name" value="ATPase_P-typ_TM_dom_sf"/>
</dbReference>
<feature type="transmembrane region" description="Helical" evidence="9">
    <location>
        <begin position="667"/>
        <end position="688"/>
    </location>
</feature>
<comment type="caution">
    <text evidence="11">The sequence shown here is derived from an EMBL/GenBank/DDBJ whole genome shotgun (WGS) entry which is preliminary data.</text>
</comment>
<dbReference type="InterPro" id="IPR023214">
    <property type="entry name" value="HAD_sf"/>
</dbReference>
<dbReference type="InterPro" id="IPR044492">
    <property type="entry name" value="P_typ_ATPase_HD_dom"/>
</dbReference>
<feature type="domain" description="Cation-transporting P-type ATPase N-terminal" evidence="10">
    <location>
        <begin position="2"/>
        <end position="75"/>
    </location>
</feature>
<dbReference type="Gene3D" id="1.20.1110.10">
    <property type="entry name" value="Calcium-transporting ATPase, transmembrane domain"/>
    <property type="match status" value="1"/>
</dbReference>
<dbReference type="SUPFAM" id="SSF81660">
    <property type="entry name" value="Metal cation-transporting ATPase, ATP-binding domain N"/>
    <property type="match status" value="1"/>
</dbReference>
<keyword evidence="3 9" id="KW-0812">Transmembrane</keyword>
<dbReference type="Gene3D" id="2.70.150.10">
    <property type="entry name" value="Calcium-transporting ATPase, cytoplasmic transduction domain A"/>
    <property type="match status" value="1"/>
</dbReference>
<dbReference type="EMBL" id="WUUQ01000001">
    <property type="protein sequence ID" value="MXQ73106.1"/>
    <property type="molecule type" value="Genomic_DNA"/>
</dbReference>
<comment type="similarity">
    <text evidence="2">Belongs to the cation transport ATPase (P-type) (TC 3.A.3) family. Type IIA subfamily.</text>
</comment>
<keyword evidence="7 9" id="KW-1133">Transmembrane helix</keyword>
<accession>A0A6N8U4J0</accession>
<dbReference type="SUPFAM" id="SSF56784">
    <property type="entry name" value="HAD-like"/>
    <property type="match status" value="1"/>
</dbReference>
<feature type="transmembrane region" description="Helical" evidence="9">
    <location>
        <begin position="840"/>
        <end position="859"/>
    </location>
</feature>
<dbReference type="FunFam" id="3.40.50.1000:FF:000001">
    <property type="entry name" value="Phospholipid-transporting ATPase IC"/>
    <property type="match status" value="1"/>
</dbReference>
<gene>
    <name evidence="11" type="ORF">GSF08_04045</name>
</gene>
<dbReference type="InterPro" id="IPR008250">
    <property type="entry name" value="ATPase_P-typ_transduc_dom_A_sf"/>
</dbReference>
<name>A0A6N8U4J0_9FIRM</name>
<reference evidence="11 12" key="1">
    <citation type="submission" date="2019-12" db="EMBL/GenBank/DDBJ databases">
        <authorList>
            <person name="Yang R."/>
        </authorList>
    </citation>
    <scope>NUCLEOTIDE SEQUENCE [LARGE SCALE GENOMIC DNA]</scope>
    <source>
        <strain evidence="11 12">DONG20-135</strain>
    </source>
</reference>
<dbReference type="SFLD" id="SFLDF00027">
    <property type="entry name" value="p-type_atpase"/>
    <property type="match status" value="1"/>
</dbReference>
<evidence type="ECO:0000256" key="2">
    <source>
        <dbReference type="ARBA" id="ARBA00005675"/>
    </source>
</evidence>
<dbReference type="GO" id="GO:0005524">
    <property type="term" value="F:ATP binding"/>
    <property type="evidence" value="ECO:0007669"/>
    <property type="project" value="UniProtKB-KW"/>
</dbReference>
<evidence type="ECO:0000313" key="11">
    <source>
        <dbReference type="EMBL" id="MXQ73106.1"/>
    </source>
</evidence>
<dbReference type="Pfam" id="PF00690">
    <property type="entry name" value="Cation_ATPase_N"/>
    <property type="match status" value="1"/>
</dbReference>
<reference evidence="11 12" key="2">
    <citation type="submission" date="2020-01" db="EMBL/GenBank/DDBJ databases">
        <title>Clostridiaceae sp. nov. isolated from the gut of human by culturomics.</title>
        <authorList>
            <person name="Chang Y."/>
        </authorList>
    </citation>
    <scope>NUCLEOTIDE SEQUENCE [LARGE SCALE GENOMIC DNA]</scope>
    <source>
        <strain evidence="11 12">DONG20-135</strain>
    </source>
</reference>
<feature type="transmembrane region" description="Helical" evidence="9">
    <location>
        <begin position="268"/>
        <end position="294"/>
    </location>
</feature>
<evidence type="ECO:0000256" key="3">
    <source>
        <dbReference type="ARBA" id="ARBA00022692"/>
    </source>
</evidence>
<feature type="transmembrane region" description="Helical" evidence="9">
    <location>
        <begin position="48"/>
        <end position="72"/>
    </location>
</feature>
<evidence type="ECO:0000313" key="12">
    <source>
        <dbReference type="Proteomes" id="UP000434036"/>
    </source>
</evidence>
<evidence type="ECO:0000256" key="8">
    <source>
        <dbReference type="ARBA" id="ARBA00023136"/>
    </source>
</evidence>
<dbReference type="GO" id="GO:0016020">
    <property type="term" value="C:membrane"/>
    <property type="evidence" value="ECO:0007669"/>
    <property type="project" value="UniProtKB-SubCell"/>
</dbReference>
<evidence type="ECO:0000256" key="7">
    <source>
        <dbReference type="ARBA" id="ARBA00022989"/>
    </source>
</evidence>
<feature type="transmembrane region" description="Helical" evidence="9">
    <location>
        <begin position="804"/>
        <end position="828"/>
    </location>
</feature>
<dbReference type="Gene3D" id="3.40.1110.10">
    <property type="entry name" value="Calcium-transporting ATPase, cytoplasmic domain N"/>
    <property type="match status" value="1"/>
</dbReference>
<dbReference type="SMART" id="SM00831">
    <property type="entry name" value="Cation_ATPase_N"/>
    <property type="match status" value="1"/>
</dbReference>
<dbReference type="InterPro" id="IPR059000">
    <property type="entry name" value="ATPase_P-type_domA"/>
</dbReference>
<dbReference type="InterPro" id="IPR006068">
    <property type="entry name" value="ATPase_P-typ_cation-transptr_C"/>
</dbReference>
<dbReference type="SFLD" id="SFLDG00002">
    <property type="entry name" value="C1.7:_P-type_atpase_like"/>
    <property type="match status" value="1"/>
</dbReference>
<evidence type="ECO:0000256" key="1">
    <source>
        <dbReference type="ARBA" id="ARBA00004141"/>
    </source>
</evidence>
<feature type="transmembrane region" description="Helical" evidence="9">
    <location>
        <begin position="694"/>
        <end position="714"/>
    </location>
</feature>
<dbReference type="InterPro" id="IPR023299">
    <property type="entry name" value="ATPase_P-typ_cyto_dom_N"/>
</dbReference>
<dbReference type="PROSITE" id="PS00154">
    <property type="entry name" value="ATPASE_E1_E2"/>
    <property type="match status" value="1"/>
</dbReference>
<keyword evidence="12" id="KW-1185">Reference proteome</keyword>